<accession>A0A916R927</accession>
<keyword evidence="1" id="KW-0812">Transmembrane</keyword>
<keyword evidence="2" id="KW-0732">Signal</keyword>
<dbReference type="AlphaFoldDB" id="A0A916R927"/>
<sequence>MFRTIALAASGLLGATGVGAAAASSHTGADLLGPYALIALTHAPALLALGLFAQSGLQMAAIAALTTGALLFCTDAGMRHFMGTGLFPFSAPLGGIAMMAGWALVAASALFQARD</sequence>
<feature type="chain" id="PRO_5038000978" description="DUF423 domain-containing protein" evidence="2">
    <location>
        <begin position="21"/>
        <end position="115"/>
    </location>
</feature>
<feature type="transmembrane region" description="Helical" evidence="1">
    <location>
        <begin position="59"/>
        <end position="77"/>
    </location>
</feature>
<feature type="transmembrane region" description="Helical" evidence="1">
    <location>
        <begin position="89"/>
        <end position="111"/>
    </location>
</feature>
<comment type="caution">
    <text evidence="3">The sequence shown here is derived from an EMBL/GenBank/DDBJ whole genome shotgun (WGS) entry which is preliminary data.</text>
</comment>
<gene>
    <name evidence="3" type="ORF">GCM10011499_13470</name>
</gene>
<feature type="signal peptide" evidence="2">
    <location>
        <begin position="1"/>
        <end position="20"/>
    </location>
</feature>
<evidence type="ECO:0000313" key="3">
    <source>
        <dbReference type="EMBL" id="GGA45079.1"/>
    </source>
</evidence>
<keyword evidence="1" id="KW-0472">Membrane</keyword>
<evidence type="ECO:0000256" key="2">
    <source>
        <dbReference type="SAM" id="SignalP"/>
    </source>
</evidence>
<name>A0A916R927_9HYPH</name>
<evidence type="ECO:0000256" key="1">
    <source>
        <dbReference type="SAM" id="Phobius"/>
    </source>
</evidence>
<dbReference type="OrthoDB" id="7173378at2"/>
<evidence type="ECO:0000313" key="4">
    <source>
        <dbReference type="Proteomes" id="UP000596977"/>
    </source>
</evidence>
<protein>
    <recommendedName>
        <fullName evidence="5">DUF423 domain-containing protein</fullName>
    </recommendedName>
</protein>
<reference evidence="3 4" key="1">
    <citation type="journal article" date="2014" name="Int. J. Syst. Evol. Microbiol.">
        <title>Complete genome sequence of Corynebacterium casei LMG S-19264T (=DSM 44701T), isolated from a smear-ripened cheese.</title>
        <authorList>
            <consortium name="US DOE Joint Genome Institute (JGI-PGF)"/>
            <person name="Walter F."/>
            <person name="Albersmeier A."/>
            <person name="Kalinowski J."/>
            <person name="Ruckert C."/>
        </authorList>
    </citation>
    <scope>NUCLEOTIDE SEQUENCE [LARGE SCALE GENOMIC DNA]</scope>
    <source>
        <strain evidence="3 4">CGMCC 1.15896</strain>
    </source>
</reference>
<dbReference type="EMBL" id="BMKB01000002">
    <property type="protein sequence ID" value="GGA45079.1"/>
    <property type="molecule type" value="Genomic_DNA"/>
</dbReference>
<proteinExistence type="predicted"/>
<keyword evidence="4" id="KW-1185">Reference proteome</keyword>
<keyword evidence="1" id="KW-1133">Transmembrane helix</keyword>
<dbReference type="Proteomes" id="UP000596977">
    <property type="component" value="Unassembled WGS sequence"/>
</dbReference>
<evidence type="ECO:0008006" key="5">
    <source>
        <dbReference type="Google" id="ProtNLM"/>
    </source>
</evidence>
<dbReference type="RefSeq" id="WP_127072834.1">
    <property type="nucleotide sequence ID" value="NZ_BMKB01000002.1"/>
</dbReference>
<feature type="transmembrane region" description="Helical" evidence="1">
    <location>
        <begin position="33"/>
        <end position="52"/>
    </location>
</feature>
<organism evidence="3 4">
    <name type="scientific">Pelagibacterium lentulum</name>
    <dbReference type="NCBI Taxonomy" id="2029865"/>
    <lineage>
        <taxon>Bacteria</taxon>
        <taxon>Pseudomonadati</taxon>
        <taxon>Pseudomonadota</taxon>
        <taxon>Alphaproteobacteria</taxon>
        <taxon>Hyphomicrobiales</taxon>
        <taxon>Devosiaceae</taxon>
        <taxon>Pelagibacterium</taxon>
    </lineage>
</organism>